<dbReference type="Pfam" id="PF12625">
    <property type="entry name" value="Arabinose_bd"/>
    <property type="match status" value="1"/>
</dbReference>
<dbReference type="SMART" id="SM00342">
    <property type="entry name" value="HTH_ARAC"/>
    <property type="match status" value="1"/>
</dbReference>
<evidence type="ECO:0000313" key="6">
    <source>
        <dbReference type="Proteomes" id="UP000027327"/>
    </source>
</evidence>
<dbReference type="PATRIC" id="fig|1310697.3.peg.923"/>
<evidence type="ECO:0000256" key="1">
    <source>
        <dbReference type="ARBA" id="ARBA00023015"/>
    </source>
</evidence>
<dbReference type="EMBL" id="JMOD01000011">
    <property type="protein sequence ID" value="KCY20864.1"/>
    <property type="molecule type" value="Genomic_DNA"/>
</dbReference>
<reference evidence="5 6" key="1">
    <citation type="submission" date="2014-04" db="EMBL/GenBank/DDBJ databases">
        <title>Comparative genomics and transcriptomics to identify genetic mechanisms underlying the emergence of carbapenem resistant Acinetobacter baumannii (CRAb).</title>
        <authorList>
            <person name="Harris A.D."/>
            <person name="Johnson K.J."/>
            <person name="George J."/>
            <person name="Nadendla S."/>
            <person name="Daugherty S.C."/>
            <person name="Parankush S."/>
            <person name="Sadzewicz L."/>
            <person name="Tallon L."/>
            <person name="Sengamalay N."/>
            <person name="Hazen T.H."/>
            <person name="Rasko D.A."/>
        </authorList>
    </citation>
    <scope>NUCLEOTIDE SEQUENCE [LARGE SCALE GENOMIC DNA]</scope>
    <source>
        <strain evidence="5 6">21072</strain>
    </source>
</reference>
<keyword evidence="2" id="KW-0238">DNA-binding</keyword>
<dbReference type="GO" id="GO:0000976">
    <property type="term" value="F:transcription cis-regulatory region binding"/>
    <property type="evidence" value="ECO:0007669"/>
    <property type="project" value="TreeGrafter"/>
</dbReference>
<dbReference type="GO" id="GO:0005829">
    <property type="term" value="C:cytosol"/>
    <property type="evidence" value="ECO:0007669"/>
    <property type="project" value="TreeGrafter"/>
</dbReference>
<dbReference type="GO" id="GO:0003700">
    <property type="term" value="F:DNA-binding transcription factor activity"/>
    <property type="evidence" value="ECO:0007669"/>
    <property type="project" value="InterPro"/>
</dbReference>
<dbReference type="RefSeq" id="WP_002057808.1">
    <property type="nucleotide sequence ID" value="NZ_JMOD01000011.1"/>
</dbReference>
<dbReference type="PANTHER" id="PTHR47894">
    <property type="entry name" value="HTH-TYPE TRANSCRIPTIONAL REGULATOR GADX"/>
    <property type="match status" value="1"/>
</dbReference>
<dbReference type="InterPro" id="IPR032687">
    <property type="entry name" value="AraC-type_N"/>
</dbReference>
<dbReference type="InterPro" id="IPR018060">
    <property type="entry name" value="HTH_AraC"/>
</dbReference>
<dbReference type="PANTHER" id="PTHR47894:SF1">
    <property type="entry name" value="HTH-TYPE TRANSCRIPTIONAL REGULATOR VQSM"/>
    <property type="match status" value="1"/>
</dbReference>
<comment type="caution">
    <text evidence="5">The sequence shown here is derived from an EMBL/GenBank/DDBJ whole genome shotgun (WGS) entry which is preliminary data.</text>
</comment>
<keyword evidence="1" id="KW-0805">Transcription regulation</keyword>
<accession>A0A062II69</accession>
<feature type="domain" description="HTH araC/xylS-type" evidence="4">
    <location>
        <begin position="231"/>
        <end position="329"/>
    </location>
</feature>
<sequence>MKYASNFSLNTNWKLLLNDLGINLEDALRLASLPLDLFNRKDASLTPVQYFNFWHAIEQLAGINDLPLKIGQMITVELFDPAIFACICSPNFNIAIQRLSEFKRLIGPMQLQVAIDNDTTTLELKFYNVSTPTPQSLAMSELVFFAQLARICTRHQVIPLKVTLPDLPNNLAEYKTFFGVLPQKSEHISIVFSRQDAERPFLTANPTMWSFFEPNLQRSLIQLDEDATVSEKVKAILLENLPAGLCTIEDVAQRLAMSKRTLQRLLLEEQTNFKTLLDTTRQSLAQHYLEKSSMSTGEISFLLGFQEHNSFSRAFKNWTGNTPQEYRLMH</sequence>
<dbReference type="Pfam" id="PF12833">
    <property type="entry name" value="HTH_18"/>
    <property type="match status" value="1"/>
</dbReference>
<evidence type="ECO:0000313" key="5">
    <source>
        <dbReference type="EMBL" id="KCY20864.1"/>
    </source>
</evidence>
<proteinExistence type="predicted"/>
<organism evidence="5 6">
    <name type="scientific">Acinetobacter baumannii 21072</name>
    <dbReference type="NCBI Taxonomy" id="1310697"/>
    <lineage>
        <taxon>Bacteria</taxon>
        <taxon>Pseudomonadati</taxon>
        <taxon>Pseudomonadota</taxon>
        <taxon>Gammaproteobacteria</taxon>
        <taxon>Moraxellales</taxon>
        <taxon>Moraxellaceae</taxon>
        <taxon>Acinetobacter</taxon>
        <taxon>Acinetobacter calcoaceticus/baumannii complex</taxon>
    </lineage>
</organism>
<evidence type="ECO:0000259" key="4">
    <source>
        <dbReference type="PROSITE" id="PS01124"/>
    </source>
</evidence>
<dbReference type="PROSITE" id="PS01124">
    <property type="entry name" value="HTH_ARAC_FAMILY_2"/>
    <property type="match status" value="1"/>
</dbReference>
<keyword evidence="3" id="KW-0804">Transcription</keyword>
<gene>
    <name evidence="5" type="ORF">J596_0965</name>
</gene>
<evidence type="ECO:0000256" key="3">
    <source>
        <dbReference type="ARBA" id="ARBA00023163"/>
    </source>
</evidence>
<evidence type="ECO:0000256" key="2">
    <source>
        <dbReference type="ARBA" id="ARBA00023125"/>
    </source>
</evidence>
<protein>
    <submittedName>
        <fullName evidence="5">Bacterial regulatory helix-turn-helix s, AraC family protein</fullName>
    </submittedName>
</protein>
<dbReference type="Gene3D" id="1.10.10.60">
    <property type="entry name" value="Homeodomain-like"/>
    <property type="match status" value="1"/>
</dbReference>
<dbReference type="SUPFAM" id="SSF46689">
    <property type="entry name" value="Homeodomain-like"/>
    <property type="match status" value="1"/>
</dbReference>
<dbReference type="AlphaFoldDB" id="A0A062II69"/>
<name>A0A062II69_ACIBA</name>
<dbReference type="InterPro" id="IPR009057">
    <property type="entry name" value="Homeodomain-like_sf"/>
</dbReference>
<dbReference type="Proteomes" id="UP000027327">
    <property type="component" value="Unassembled WGS sequence"/>
</dbReference>